<dbReference type="EMBL" id="JAGTXO010000054">
    <property type="protein sequence ID" value="KAG8458319.1"/>
    <property type="molecule type" value="Genomic_DNA"/>
</dbReference>
<feature type="chain" id="PRO_5035307900" evidence="2">
    <location>
        <begin position="16"/>
        <end position="349"/>
    </location>
</feature>
<sequence>MRGALALLLLRGALARPRALARGVTRAAPRCADVPRGEGYQVEQNVKVELRDARFFGQLRAASAGLACGSVLQVLDGGGAAWAHTAAHWWLLSRVAAVLTAAARRGQLGAPTCTLLNAGIVGALAGDVAAAAVRPSRAAALRLLVSHALLSWPSLRALRRYGWPRAAFLAPVGRALLLPSAPGALAPLAGAYALLATAGALAVAASLVGALSPPVSSLELVPAAALLALRGAALAGPKRLAAASSLQLNRAVRTCALAGAVAQLAALAPAAHAAPLPTLGARLGAHALVALACTTGHRRGSAYAEAPPPPAGGLARGAVVDVKVLSDSPEPPAGESARAPRAPAPPRGG</sequence>
<dbReference type="OrthoDB" id="10688600at2759"/>
<accession>A0A8J6C2C2</accession>
<dbReference type="Proteomes" id="UP000751190">
    <property type="component" value="Unassembled WGS sequence"/>
</dbReference>
<evidence type="ECO:0000313" key="4">
    <source>
        <dbReference type="Proteomes" id="UP000751190"/>
    </source>
</evidence>
<feature type="region of interest" description="Disordered" evidence="1">
    <location>
        <begin position="324"/>
        <end position="349"/>
    </location>
</feature>
<name>A0A8J6C2C2_DIALT</name>
<evidence type="ECO:0000313" key="3">
    <source>
        <dbReference type="EMBL" id="KAG8458319.1"/>
    </source>
</evidence>
<reference evidence="3" key="1">
    <citation type="submission" date="2021-05" db="EMBL/GenBank/DDBJ databases">
        <title>The genome of the haptophyte Pavlova lutheri (Diacronema luteri, Pavlovales) - a model for lipid biosynthesis in eukaryotic algae.</title>
        <authorList>
            <person name="Hulatt C.J."/>
            <person name="Posewitz M.C."/>
        </authorList>
    </citation>
    <scope>NUCLEOTIDE SEQUENCE</scope>
    <source>
        <strain evidence="3">NIVA-4/92</strain>
    </source>
</reference>
<organism evidence="3 4">
    <name type="scientific">Diacronema lutheri</name>
    <name type="common">Unicellular marine alga</name>
    <name type="synonym">Monochrysis lutheri</name>
    <dbReference type="NCBI Taxonomy" id="2081491"/>
    <lineage>
        <taxon>Eukaryota</taxon>
        <taxon>Haptista</taxon>
        <taxon>Haptophyta</taxon>
        <taxon>Pavlovophyceae</taxon>
        <taxon>Pavlovales</taxon>
        <taxon>Pavlovaceae</taxon>
        <taxon>Diacronema</taxon>
    </lineage>
</organism>
<protein>
    <submittedName>
        <fullName evidence="3">Uncharacterized protein</fullName>
    </submittedName>
</protein>
<evidence type="ECO:0000256" key="2">
    <source>
        <dbReference type="SAM" id="SignalP"/>
    </source>
</evidence>
<dbReference type="AlphaFoldDB" id="A0A8J6C2C2"/>
<proteinExistence type="predicted"/>
<keyword evidence="2" id="KW-0732">Signal</keyword>
<gene>
    <name evidence="3" type="ORF">KFE25_005166</name>
</gene>
<keyword evidence="4" id="KW-1185">Reference proteome</keyword>
<feature type="signal peptide" evidence="2">
    <location>
        <begin position="1"/>
        <end position="15"/>
    </location>
</feature>
<evidence type="ECO:0000256" key="1">
    <source>
        <dbReference type="SAM" id="MobiDB-lite"/>
    </source>
</evidence>
<comment type="caution">
    <text evidence="3">The sequence shown here is derived from an EMBL/GenBank/DDBJ whole genome shotgun (WGS) entry which is preliminary data.</text>
</comment>